<dbReference type="Proteomes" id="UP000003751">
    <property type="component" value="Unassembled WGS sequence"/>
</dbReference>
<dbReference type="Proteomes" id="UP000184203">
    <property type="component" value="Unassembled WGS sequence"/>
</dbReference>
<reference evidence="1 3" key="1">
    <citation type="journal article" date="2014" name="ISME J.">
        <title>Trehalose/2-sulfotrehalose biosynthesis and glycine-betaine uptake are widely spread mechanisms for osmoadaptation in the Halobacteriales.</title>
        <authorList>
            <person name="Youssef N.H."/>
            <person name="Savage-Ashlock K.N."/>
            <person name="McCully A.L."/>
            <person name="Luedtke B."/>
            <person name="Shaw E.I."/>
            <person name="Hoff W.D."/>
            <person name="Elshahed M.S."/>
        </authorList>
    </citation>
    <scope>NUCLEOTIDE SEQUENCE [LARGE SCALE GENOMIC DNA]</scope>
    <source>
        <strain evidence="1 3">DX253</strain>
    </source>
</reference>
<protein>
    <submittedName>
        <fullName evidence="1">Uncharacterized protein</fullName>
    </submittedName>
</protein>
<reference evidence="4" key="2">
    <citation type="submission" date="2016-11" db="EMBL/GenBank/DDBJ databases">
        <authorList>
            <person name="Varghese N."/>
            <person name="Submissions S."/>
        </authorList>
    </citation>
    <scope>NUCLEOTIDE SEQUENCE [LARGE SCALE GENOMIC DNA]</scope>
    <source>
        <strain evidence="4">DX253</strain>
    </source>
</reference>
<gene>
    <name evidence="2" type="ORF">SAMN05444342_0934</name>
    <name evidence="1" type="ORF">ZOD2009_06624</name>
</gene>
<reference evidence="2" key="3">
    <citation type="submission" date="2016-11" db="EMBL/GenBank/DDBJ databases">
        <authorList>
            <person name="Jaros S."/>
            <person name="Januszkiewicz K."/>
            <person name="Wedrychowicz H."/>
        </authorList>
    </citation>
    <scope>NUCLEOTIDE SEQUENCE [LARGE SCALE GENOMIC DNA]</scope>
    <source>
        <strain evidence="2">DX253</strain>
    </source>
</reference>
<organism evidence="1 3">
    <name type="scientific">Haladaptatus paucihalophilus DX253</name>
    <dbReference type="NCBI Taxonomy" id="797209"/>
    <lineage>
        <taxon>Archaea</taxon>
        <taxon>Methanobacteriati</taxon>
        <taxon>Methanobacteriota</taxon>
        <taxon>Stenosarchaea group</taxon>
        <taxon>Halobacteria</taxon>
        <taxon>Halobacteriales</taxon>
        <taxon>Haladaptataceae</taxon>
        <taxon>Haladaptatus</taxon>
    </lineage>
</organism>
<evidence type="ECO:0000313" key="2">
    <source>
        <dbReference type="EMBL" id="SHK20375.1"/>
    </source>
</evidence>
<dbReference type="STRING" id="797209.GCA_000376445_00006"/>
<accession>E7QRA2</accession>
<dbReference type="AlphaFoldDB" id="E7QRA2"/>
<dbReference type="EMBL" id="AEMG01000006">
    <property type="protein sequence ID" value="EFW92521.1"/>
    <property type="molecule type" value="Genomic_DNA"/>
</dbReference>
<name>E7QRA2_HALPU</name>
<proteinExistence type="predicted"/>
<sequence length="64" mass="7178">MGFVSRVGMGLGHADSTRFECKSCGASYELDRQMCTECGGHCIGYCESWLQEELRSRTSSDRFD</sequence>
<evidence type="ECO:0000313" key="1">
    <source>
        <dbReference type="EMBL" id="EFW92521.1"/>
    </source>
</evidence>
<keyword evidence="4" id="KW-1185">Reference proteome</keyword>
<evidence type="ECO:0000313" key="4">
    <source>
        <dbReference type="Proteomes" id="UP000184203"/>
    </source>
</evidence>
<evidence type="ECO:0000313" key="3">
    <source>
        <dbReference type="Proteomes" id="UP000003751"/>
    </source>
</evidence>
<dbReference type="EMBL" id="FRAN01000001">
    <property type="protein sequence ID" value="SHK20375.1"/>
    <property type="molecule type" value="Genomic_DNA"/>
</dbReference>